<name>A0A8J3SY02_9ACTN</name>
<keyword evidence="5" id="KW-1185">Reference proteome</keyword>
<feature type="transmembrane region" description="Helical" evidence="2">
    <location>
        <begin position="151"/>
        <end position="172"/>
    </location>
</feature>
<dbReference type="InterPro" id="IPR011008">
    <property type="entry name" value="Dimeric_a/b-barrel"/>
</dbReference>
<evidence type="ECO:0000313" key="4">
    <source>
        <dbReference type="EMBL" id="GII02248.1"/>
    </source>
</evidence>
<proteinExistence type="predicted"/>
<feature type="transmembrane region" description="Helical" evidence="2">
    <location>
        <begin position="6"/>
        <end position="24"/>
    </location>
</feature>
<keyword evidence="2" id="KW-1133">Transmembrane helix</keyword>
<dbReference type="SUPFAM" id="SSF54909">
    <property type="entry name" value="Dimeric alpha+beta barrel"/>
    <property type="match status" value="1"/>
</dbReference>
<feature type="region of interest" description="Disordered" evidence="1">
    <location>
        <begin position="234"/>
        <end position="290"/>
    </location>
</feature>
<feature type="region of interest" description="Disordered" evidence="1">
    <location>
        <begin position="348"/>
        <end position="458"/>
    </location>
</feature>
<dbReference type="EMBL" id="BOOK01000031">
    <property type="protein sequence ID" value="GII02248.1"/>
    <property type="molecule type" value="Genomic_DNA"/>
</dbReference>
<dbReference type="AlphaFoldDB" id="A0A8J3SY02"/>
<reference evidence="4" key="1">
    <citation type="submission" date="2021-01" db="EMBL/GenBank/DDBJ databases">
        <title>Whole genome shotgun sequence of Planobispora takensis NBRC 109077.</title>
        <authorList>
            <person name="Komaki H."/>
            <person name="Tamura T."/>
        </authorList>
    </citation>
    <scope>NUCLEOTIDE SEQUENCE</scope>
    <source>
        <strain evidence="4">NBRC 109077</strain>
    </source>
</reference>
<feature type="domain" description="ABM" evidence="3">
    <location>
        <begin position="467"/>
        <end position="538"/>
    </location>
</feature>
<protein>
    <recommendedName>
        <fullName evidence="3">ABM domain-containing protein</fullName>
    </recommendedName>
</protein>
<accession>A0A8J3SY02</accession>
<dbReference type="Proteomes" id="UP000634476">
    <property type="component" value="Unassembled WGS sequence"/>
</dbReference>
<feature type="compositionally biased region" description="Acidic residues" evidence="1">
    <location>
        <begin position="234"/>
        <end position="249"/>
    </location>
</feature>
<feature type="compositionally biased region" description="Basic and acidic residues" evidence="1">
    <location>
        <begin position="353"/>
        <end position="362"/>
    </location>
</feature>
<feature type="transmembrane region" description="Helical" evidence="2">
    <location>
        <begin position="36"/>
        <end position="58"/>
    </location>
</feature>
<evidence type="ECO:0000259" key="3">
    <source>
        <dbReference type="Pfam" id="PF03992"/>
    </source>
</evidence>
<dbReference type="Gene3D" id="3.30.70.100">
    <property type="match status" value="1"/>
</dbReference>
<dbReference type="RefSeq" id="WP_203876596.1">
    <property type="nucleotide sequence ID" value="NZ_BOOK01000031.1"/>
</dbReference>
<dbReference type="Pfam" id="PF03992">
    <property type="entry name" value="ABM"/>
    <property type="match status" value="1"/>
</dbReference>
<dbReference type="InterPro" id="IPR007138">
    <property type="entry name" value="ABM_dom"/>
</dbReference>
<sequence>MEVLVAVIASAGALLAAIATVALVNRLRSEPKGWLVAWSVTTAALGVSLGVVAAGHLLGFGTTTFRLYQLAGSFLAPLWLAVGVIQLLARKPTAKLASWLLGGGLTVIALVIIMVDPILQAEDFTKSLPDDGLKIGLPPASTHWGLPPTTLLLVAHLIVALILVAGIGLAFMRWRDGDDYDTDNMHALLVVGPTGLALAVAFTFGVPGMFTALLLTATAAAVWYAVLRPLAPYEDDEDDEDFDDDYDDYEERRPSRPVPDPPRDVQVAGRRVTPGPSAAALPEQSSRRSGLGDLVAEYRAGEQNVDYGARMQRGGPALDDPFGGPASDDPFGGPATGTFMAGEYGMPPAARPAGDDDRDRNFPRTGQFGMPPAGNDPGAPATGQFGMPPLGYDSGGPATGEYSIPLNEYGEPDPSRGRPGRPPEALPDTSLRPMPADQAFGGAAPAGRTGGANGSSRPSPSIFGLLTVFTLVDGTGEMFDRLAEETVEAVRTNEPDTLIYTCHSVKSAPLQRIIYAIYRDQVAYAEHQRRPHVERFVAQRQNMVLATNVIELNVNAAKVLPLPTAFMI</sequence>
<evidence type="ECO:0000313" key="5">
    <source>
        <dbReference type="Proteomes" id="UP000634476"/>
    </source>
</evidence>
<feature type="transmembrane region" description="Helical" evidence="2">
    <location>
        <begin position="70"/>
        <end position="89"/>
    </location>
</feature>
<keyword evidence="2" id="KW-0472">Membrane</keyword>
<keyword evidence="2" id="KW-0812">Transmembrane</keyword>
<organism evidence="4 5">
    <name type="scientific">Planobispora takensis</name>
    <dbReference type="NCBI Taxonomy" id="1367882"/>
    <lineage>
        <taxon>Bacteria</taxon>
        <taxon>Bacillati</taxon>
        <taxon>Actinomycetota</taxon>
        <taxon>Actinomycetes</taxon>
        <taxon>Streptosporangiales</taxon>
        <taxon>Streptosporangiaceae</taxon>
        <taxon>Planobispora</taxon>
    </lineage>
</organism>
<evidence type="ECO:0000256" key="1">
    <source>
        <dbReference type="SAM" id="MobiDB-lite"/>
    </source>
</evidence>
<gene>
    <name evidence="4" type="ORF">Pta02_42560</name>
</gene>
<evidence type="ECO:0000256" key="2">
    <source>
        <dbReference type="SAM" id="Phobius"/>
    </source>
</evidence>
<feature type="transmembrane region" description="Helical" evidence="2">
    <location>
        <begin position="184"/>
        <end position="204"/>
    </location>
</feature>
<feature type="transmembrane region" description="Helical" evidence="2">
    <location>
        <begin position="96"/>
        <end position="115"/>
    </location>
</feature>
<comment type="caution">
    <text evidence="4">The sequence shown here is derived from an EMBL/GenBank/DDBJ whole genome shotgun (WGS) entry which is preliminary data.</text>
</comment>